<keyword evidence="2" id="KW-0547">Nucleotide-binding</keyword>
<dbReference type="EMBL" id="LT605205">
    <property type="protein sequence ID" value="SCD21256.1"/>
    <property type="molecule type" value="Genomic_DNA"/>
</dbReference>
<evidence type="ECO:0000313" key="9">
    <source>
        <dbReference type="Proteomes" id="UP000187464"/>
    </source>
</evidence>
<dbReference type="Proteomes" id="UP000187464">
    <property type="component" value="Chromosome I"/>
</dbReference>
<keyword evidence="9" id="KW-1185">Reference proteome</keyword>
<protein>
    <recommendedName>
        <fullName evidence="5">Thiamine diphosphokinase</fullName>
        <ecNumber evidence="5">2.7.6.2</ecNumber>
    </recommendedName>
</protein>
<organism evidence="8 9">
    <name type="scientific">Proteiniphilum saccharofermentans</name>
    <dbReference type="NCBI Taxonomy" id="1642647"/>
    <lineage>
        <taxon>Bacteria</taxon>
        <taxon>Pseudomonadati</taxon>
        <taxon>Bacteroidota</taxon>
        <taxon>Bacteroidia</taxon>
        <taxon>Bacteroidales</taxon>
        <taxon>Dysgonomonadaceae</taxon>
        <taxon>Proteiniphilum</taxon>
    </lineage>
</organism>
<dbReference type="GO" id="GO:0016301">
    <property type="term" value="F:kinase activity"/>
    <property type="evidence" value="ECO:0007669"/>
    <property type="project" value="UniProtKB-KW"/>
</dbReference>
<gene>
    <name evidence="8" type="ORF">PSM36_2453</name>
</gene>
<evidence type="ECO:0000256" key="3">
    <source>
        <dbReference type="ARBA" id="ARBA00022777"/>
    </source>
</evidence>
<dbReference type="GO" id="GO:0005524">
    <property type="term" value="F:ATP binding"/>
    <property type="evidence" value="ECO:0007669"/>
    <property type="project" value="UniProtKB-KW"/>
</dbReference>
<dbReference type="AlphaFoldDB" id="A0A1R3SYI5"/>
<dbReference type="InterPro" id="IPR007371">
    <property type="entry name" value="TPK_catalytic"/>
</dbReference>
<dbReference type="KEGG" id="psac:PSM36_2453"/>
<dbReference type="InterPro" id="IPR006282">
    <property type="entry name" value="Thi_PPkinase"/>
</dbReference>
<evidence type="ECO:0000256" key="1">
    <source>
        <dbReference type="ARBA" id="ARBA00022679"/>
    </source>
</evidence>
<proteinExistence type="predicted"/>
<dbReference type="Pfam" id="PF21275">
    <property type="entry name" value="Thi_PPkinase_C"/>
    <property type="match status" value="1"/>
</dbReference>
<evidence type="ECO:0000259" key="6">
    <source>
        <dbReference type="Pfam" id="PF04263"/>
    </source>
</evidence>
<dbReference type="NCBIfam" id="TIGR01378">
    <property type="entry name" value="thi_PPkinase"/>
    <property type="match status" value="1"/>
</dbReference>
<evidence type="ECO:0000313" key="8">
    <source>
        <dbReference type="EMBL" id="SCD21256.1"/>
    </source>
</evidence>
<sequence>MNKNKTVTTVIIANGRFPSHPVPLSCIREAEYIICCDGAANDFIARGGVPDAIVGDCDSISEENKIRFADILHPNPDQETNDLTKSVQFCVENGRQEIIIVGGTGKREDHTLGNISLLADYAELAEVIMVTNWGIFTPIHSITEFKSYKGEQVSIFSIDPKKLTTHNLKYPVEGRILTNWWQGSLNESLGDSFSIDPEGRVIVFQAYKQ</sequence>
<evidence type="ECO:0000259" key="7">
    <source>
        <dbReference type="Pfam" id="PF21275"/>
    </source>
</evidence>
<dbReference type="PANTHER" id="PTHR41299:SF1">
    <property type="entry name" value="THIAMINE PYROPHOSPHOKINASE"/>
    <property type="match status" value="1"/>
</dbReference>
<dbReference type="RefSeq" id="WP_076931104.1">
    <property type="nucleotide sequence ID" value="NZ_DAMBAO010000007.1"/>
</dbReference>
<dbReference type="InterPro" id="IPR053149">
    <property type="entry name" value="TPK"/>
</dbReference>
<feature type="domain" description="Thiamin pyrophosphokinase-like substrate-binding" evidence="7">
    <location>
        <begin position="134"/>
        <end position="204"/>
    </location>
</feature>
<keyword evidence="4" id="KW-0067">ATP-binding</keyword>
<dbReference type="PANTHER" id="PTHR41299">
    <property type="entry name" value="THIAMINE PYROPHOSPHOKINASE"/>
    <property type="match status" value="1"/>
</dbReference>
<dbReference type="Gene3D" id="3.40.50.10240">
    <property type="entry name" value="Thiamin pyrophosphokinase, catalytic domain"/>
    <property type="match status" value="1"/>
</dbReference>
<evidence type="ECO:0000256" key="5">
    <source>
        <dbReference type="NCBIfam" id="TIGR01378"/>
    </source>
</evidence>
<name>A0A1R3SYI5_9BACT</name>
<keyword evidence="3 8" id="KW-0418">Kinase</keyword>
<dbReference type="GO" id="GO:0004788">
    <property type="term" value="F:thiamine diphosphokinase activity"/>
    <property type="evidence" value="ECO:0007669"/>
    <property type="project" value="UniProtKB-UniRule"/>
</dbReference>
<feature type="domain" description="Thiamin pyrophosphokinase catalytic" evidence="6">
    <location>
        <begin position="27"/>
        <end position="121"/>
    </location>
</feature>
<dbReference type="STRING" id="1642647.PSM36_2453"/>
<reference evidence="8 9" key="1">
    <citation type="submission" date="2016-08" db="EMBL/GenBank/DDBJ databases">
        <authorList>
            <person name="Seilhamer J.J."/>
        </authorList>
    </citation>
    <scope>NUCLEOTIDE SEQUENCE [LARGE SCALE GENOMIC DNA]</scope>
    <source>
        <strain evidence="8">M3/6</strain>
    </source>
</reference>
<evidence type="ECO:0000256" key="2">
    <source>
        <dbReference type="ARBA" id="ARBA00022741"/>
    </source>
</evidence>
<keyword evidence="1" id="KW-0808">Transferase</keyword>
<dbReference type="GO" id="GO:0006772">
    <property type="term" value="P:thiamine metabolic process"/>
    <property type="evidence" value="ECO:0007669"/>
    <property type="project" value="UniProtKB-UniRule"/>
</dbReference>
<dbReference type="GO" id="GO:0009229">
    <property type="term" value="P:thiamine diphosphate biosynthetic process"/>
    <property type="evidence" value="ECO:0007669"/>
    <property type="project" value="InterPro"/>
</dbReference>
<dbReference type="SUPFAM" id="SSF63999">
    <property type="entry name" value="Thiamin pyrophosphokinase, catalytic domain"/>
    <property type="match status" value="1"/>
</dbReference>
<dbReference type="InterPro" id="IPR036759">
    <property type="entry name" value="TPK_catalytic_sf"/>
</dbReference>
<evidence type="ECO:0000256" key="4">
    <source>
        <dbReference type="ARBA" id="ARBA00022840"/>
    </source>
</evidence>
<dbReference type="Pfam" id="PF04263">
    <property type="entry name" value="TPK_catalytic"/>
    <property type="match status" value="1"/>
</dbReference>
<dbReference type="EC" id="2.7.6.2" evidence="5"/>
<dbReference type="InterPro" id="IPR049442">
    <property type="entry name" value="Thi_PPkinase-like_C"/>
</dbReference>
<accession>A0A1R3SYI5</accession>
<dbReference type="CDD" id="cd07995">
    <property type="entry name" value="TPK"/>
    <property type="match status" value="1"/>
</dbReference>